<comment type="caution">
    <text evidence="2">The sequence shown here is derived from an EMBL/GenBank/DDBJ whole genome shotgun (WGS) entry which is preliminary data.</text>
</comment>
<dbReference type="AlphaFoldDB" id="A0AAN7NQN4"/>
<keyword evidence="1" id="KW-1133">Transmembrane helix</keyword>
<keyword evidence="3" id="KW-1185">Reference proteome</keyword>
<organism evidence="2 3">
    <name type="scientific">Mycteria americana</name>
    <name type="common">Wood stork</name>
    <dbReference type="NCBI Taxonomy" id="33587"/>
    <lineage>
        <taxon>Eukaryota</taxon>
        <taxon>Metazoa</taxon>
        <taxon>Chordata</taxon>
        <taxon>Craniata</taxon>
        <taxon>Vertebrata</taxon>
        <taxon>Euteleostomi</taxon>
        <taxon>Archelosauria</taxon>
        <taxon>Archosauria</taxon>
        <taxon>Dinosauria</taxon>
        <taxon>Saurischia</taxon>
        <taxon>Theropoda</taxon>
        <taxon>Coelurosauria</taxon>
        <taxon>Aves</taxon>
        <taxon>Neognathae</taxon>
        <taxon>Neoaves</taxon>
        <taxon>Aequornithes</taxon>
        <taxon>Ciconiiformes</taxon>
        <taxon>Ciconiidae</taxon>
        <taxon>Mycteria</taxon>
    </lineage>
</organism>
<evidence type="ECO:0000313" key="2">
    <source>
        <dbReference type="EMBL" id="KAK4829769.1"/>
    </source>
</evidence>
<name>A0AAN7NQN4_MYCAM</name>
<feature type="non-terminal residue" evidence="2">
    <location>
        <position position="320"/>
    </location>
</feature>
<reference evidence="2 3" key="1">
    <citation type="journal article" date="2023" name="J. Hered.">
        <title>Chromosome-level genome of the wood stork (Mycteria americana) provides insight into avian chromosome evolution.</title>
        <authorList>
            <person name="Flamio R. Jr."/>
            <person name="Ramstad K.M."/>
        </authorList>
    </citation>
    <scope>NUCLEOTIDE SEQUENCE [LARGE SCALE GENOMIC DNA]</scope>
    <source>
        <strain evidence="2">JAX WOST 10</strain>
    </source>
</reference>
<accession>A0AAN7NQN4</accession>
<proteinExistence type="predicted"/>
<evidence type="ECO:0000256" key="1">
    <source>
        <dbReference type="SAM" id="Phobius"/>
    </source>
</evidence>
<feature type="transmembrane region" description="Helical" evidence="1">
    <location>
        <begin position="292"/>
        <end position="316"/>
    </location>
</feature>
<keyword evidence="1" id="KW-0812">Transmembrane</keyword>
<feature type="transmembrane region" description="Helical" evidence="1">
    <location>
        <begin position="218"/>
        <end position="237"/>
    </location>
</feature>
<evidence type="ECO:0000313" key="3">
    <source>
        <dbReference type="Proteomes" id="UP001333110"/>
    </source>
</evidence>
<dbReference type="Proteomes" id="UP001333110">
    <property type="component" value="Unassembled WGS sequence"/>
</dbReference>
<protein>
    <submittedName>
        <fullName evidence="2">Uncharacterized protein</fullName>
    </submittedName>
</protein>
<dbReference type="EMBL" id="JAUNZN010000001">
    <property type="protein sequence ID" value="KAK4829769.1"/>
    <property type="molecule type" value="Genomic_DNA"/>
</dbReference>
<gene>
    <name evidence="2" type="ORF">QYF61_006493</name>
</gene>
<sequence length="320" mass="33719">MGERIARLSMLSMTPYGVESPFGQLGSAVPAVSPPNSLCPPASSLVGWETAPAAGGLQHPYHKDGARASLLAVIATSPPRQDMALLRVQQRAMSNEQCMQETPVCAAASSAAPQLPEAVCTTGFTKPRVGILTLYNYLKGGCNEVGVSLFSHVTSDRTRGNGLKLHQGKFILGIRKNFFTERVVKALEQAAQGSGGVTMPGTDLCVPGSMVVFSCPPALAPVLLLIWIPGSMVVFSCPPALAPVLLLIWIPGSMVVFSCPPALAPVLLLIWIPGSMVVFSCPPPLAPVLLLIWIPGSMVVFSCPPPLAPVLLLIWIHSET</sequence>
<keyword evidence="1" id="KW-0472">Membrane</keyword>
<feature type="transmembrane region" description="Helical" evidence="1">
    <location>
        <begin position="244"/>
        <end position="272"/>
    </location>
</feature>